<keyword evidence="3 6" id="KW-1133">Transmembrane helix</keyword>
<gene>
    <name evidence="7" type="ORF">CYLTODRAFT_417460</name>
</gene>
<dbReference type="InterPro" id="IPR008521">
    <property type="entry name" value="Mg_trans_NIPA"/>
</dbReference>
<evidence type="ECO:0000256" key="4">
    <source>
        <dbReference type="ARBA" id="ARBA00023136"/>
    </source>
</evidence>
<dbReference type="GO" id="GO:0015095">
    <property type="term" value="F:magnesium ion transmembrane transporter activity"/>
    <property type="evidence" value="ECO:0007669"/>
    <property type="project" value="InterPro"/>
</dbReference>
<organism evidence="7 8">
    <name type="scientific">Cylindrobasidium torrendii FP15055 ss-10</name>
    <dbReference type="NCBI Taxonomy" id="1314674"/>
    <lineage>
        <taxon>Eukaryota</taxon>
        <taxon>Fungi</taxon>
        <taxon>Dikarya</taxon>
        <taxon>Basidiomycota</taxon>
        <taxon>Agaricomycotina</taxon>
        <taxon>Agaricomycetes</taxon>
        <taxon>Agaricomycetidae</taxon>
        <taxon>Agaricales</taxon>
        <taxon>Marasmiineae</taxon>
        <taxon>Physalacriaceae</taxon>
        <taxon>Cylindrobasidium</taxon>
    </lineage>
</organism>
<dbReference type="SUPFAM" id="SSF103481">
    <property type="entry name" value="Multidrug resistance efflux transporter EmrE"/>
    <property type="match status" value="1"/>
</dbReference>
<feature type="transmembrane region" description="Helical" evidence="6">
    <location>
        <begin position="360"/>
        <end position="381"/>
    </location>
</feature>
<feature type="transmembrane region" description="Helical" evidence="6">
    <location>
        <begin position="200"/>
        <end position="219"/>
    </location>
</feature>
<dbReference type="PANTHER" id="PTHR12570">
    <property type="match status" value="1"/>
</dbReference>
<feature type="compositionally biased region" description="Polar residues" evidence="5">
    <location>
        <begin position="571"/>
        <end position="584"/>
    </location>
</feature>
<feature type="compositionally biased region" description="Acidic residues" evidence="5">
    <location>
        <begin position="69"/>
        <end position="82"/>
    </location>
</feature>
<evidence type="ECO:0000313" key="8">
    <source>
        <dbReference type="Proteomes" id="UP000054007"/>
    </source>
</evidence>
<proteinExistence type="predicted"/>
<feature type="region of interest" description="Disordered" evidence="5">
    <location>
        <begin position="53"/>
        <end position="83"/>
    </location>
</feature>
<feature type="transmembrane region" description="Helical" evidence="6">
    <location>
        <begin position="228"/>
        <end position="245"/>
    </location>
</feature>
<evidence type="ECO:0000256" key="2">
    <source>
        <dbReference type="ARBA" id="ARBA00022692"/>
    </source>
</evidence>
<feature type="transmembrane region" description="Helical" evidence="6">
    <location>
        <begin position="24"/>
        <end position="43"/>
    </location>
</feature>
<keyword evidence="8" id="KW-1185">Reference proteome</keyword>
<dbReference type="Proteomes" id="UP000054007">
    <property type="component" value="Unassembled WGS sequence"/>
</dbReference>
<evidence type="ECO:0000313" key="7">
    <source>
        <dbReference type="EMBL" id="KIY72948.1"/>
    </source>
</evidence>
<feature type="transmembrane region" description="Helical" evidence="6">
    <location>
        <begin position="173"/>
        <end position="194"/>
    </location>
</feature>
<name>A0A0D7BQY3_9AGAR</name>
<comment type="subcellular location">
    <subcellularLocation>
        <location evidence="1">Membrane</location>
        <topology evidence="1">Multi-pass membrane protein</topology>
    </subcellularLocation>
</comment>
<feature type="compositionally biased region" description="Polar residues" evidence="5">
    <location>
        <begin position="102"/>
        <end position="121"/>
    </location>
</feature>
<dbReference type="GO" id="GO:0016020">
    <property type="term" value="C:membrane"/>
    <property type="evidence" value="ECO:0007669"/>
    <property type="project" value="UniProtKB-SubCell"/>
</dbReference>
<keyword evidence="2 6" id="KW-0812">Transmembrane</keyword>
<dbReference type="InterPro" id="IPR037185">
    <property type="entry name" value="EmrE-like"/>
</dbReference>
<dbReference type="EMBL" id="KN880439">
    <property type="protein sequence ID" value="KIY72948.1"/>
    <property type="molecule type" value="Genomic_DNA"/>
</dbReference>
<protein>
    <submittedName>
        <fullName evidence="7">DUF803-domain-containing protein</fullName>
    </submittedName>
</protein>
<sequence>MHAFEGLRLLDLTDRLPALDKSTVIGITVAIVGNVLISLALNIQKLAHNRLDEEKTGSGHTTKSPSLNENDEMALEETDSDELSDHTVTLIARRASQSEPLLPTQAVQQQYGSTEPSSPSGFSRFFKRQNVRETAISVDVISPGASNARRKSSEDELSRSSDENETAYLKSKLWWTGFLLMNVGELGNFISYAWAPASVVAPLGTFALIANCFFAPLLIKENFHKRELVGIFLAIVGAVTVVLSSNTSDARLDADGLLHAIAQLPFIIYTAVYIAGAAVLSTLSNKPVGHRYVVIDVGLCALFGGFTVLSTKAVSTLLTMDWIRIFTHPITYPVILVLALTGVAQIRYLNRALMKFDSKVVIPTQFVLFNLSAIVGSAILYGDFKKATFHSLVTFLYGCAATFAGVFVISSTAPAAAPDLVDSPTVEDDVESNHTNSDANIARFPSQRPALILPKDPPRHIRNRPSIVSLTGLSNGHHLLLLRTPQRENATFNPWDSASSPGTSPDAYHRNRAMSWFGESSPRASVDHNFYGRARDFSPRIDGRDLAVNGGDSQRSTVAGRSPRARATIFDPSSGSLSRTQTRL</sequence>
<feature type="transmembrane region" description="Helical" evidence="6">
    <location>
        <begin position="387"/>
        <end position="409"/>
    </location>
</feature>
<reference evidence="7 8" key="1">
    <citation type="journal article" date="2015" name="Fungal Genet. Biol.">
        <title>Evolution of novel wood decay mechanisms in Agaricales revealed by the genome sequences of Fistulina hepatica and Cylindrobasidium torrendii.</title>
        <authorList>
            <person name="Floudas D."/>
            <person name="Held B.W."/>
            <person name="Riley R."/>
            <person name="Nagy L.G."/>
            <person name="Koehler G."/>
            <person name="Ransdell A.S."/>
            <person name="Younus H."/>
            <person name="Chow J."/>
            <person name="Chiniquy J."/>
            <person name="Lipzen A."/>
            <person name="Tritt A."/>
            <person name="Sun H."/>
            <person name="Haridas S."/>
            <person name="LaButti K."/>
            <person name="Ohm R.A."/>
            <person name="Kues U."/>
            <person name="Blanchette R.A."/>
            <person name="Grigoriev I.V."/>
            <person name="Minto R.E."/>
            <person name="Hibbett D.S."/>
        </authorList>
    </citation>
    <scope>NUCLEOTIDE SEQUENCE [LARGE SCALE GENOMIC DNA]</scope>
    <source>
        <strain evidence="7 8">FP15055 ss-10</strain>
    </source>
</reference>
<feature type="transmembrane region" description="Helical" evidence="6">
    <location>
        <begin position="257"/>
        <end position="280"/>
    </location>
</feature>
<keyword evidence="4 6" id="KW-0472">Membrane</keyword>
<evidence type="ECO:0000256" key="5">
    <source>
        <dbReference type="SAM" id="MobiDB-lite"/>
    </source>
</evidence>
<accession>A0A0D7BQY3</accession>
<dbReference type="AlphaFoldDB" id="A0A0D7BQY3"/>
<feature type="compositionally biased region" description="Polar residues" evidence="5">
    <location>
        <begin position="58"/>
        <end position="68"/>
    </location>
</feature>
<feature type="transmembrane region" description="Helical" evidence="6">
    <location>
        <begin position="292"/>
        <end position="310"/>
    </location>
</feature>
<evidence type="ECO:0000256" key="1">
    <source>
        <dbReference type="ARBA" id="ARBA00004141"/>
    </source>
</evidence>
<dbReference type="PANTHER" id="PTHR12570:SF65">
    <property type="entry name" value="MAGNESIUM TRANSPORTER NIPA9-RELATED"/>
    <property type="match status" value="1"/>
</dbReference>
<dbReference type="OrthoDB" id="165382at2759"/>
<feature type="region of interest" description="Disordered" evidence="5">
    <location>
        <begin position="545"/>
        <end position="584"/>
    </location>
</feature>
<evidence type="ECO:0000256" key="6">
    <source>
        <dbReference type="SAM" id="Phobius"/>
    </source>
</evidence>
<feature type="region of interest" description="Disordered" evidence="5">
    <location>
        <begin position="102"/>
        <end position="123"/>
    </location>
</feature>
<feature type="transmembrane region" description="Helical" evidence="6">
    <location>
        <begin position="330"/>
        <end position="348"/>
    </location>
</feature>
<dbReference type="Pfam" id="PF05653">
    <property type="entry name" value="Mg_trans_NIPA"/>
    <property type="match status" value="1"/>
</dbReference>
<evidence type="ECO:0000256" key="3">
    <source>
        <dbReference type="ARBA" id="ARBA00022989"/>
    </source>
</evidence>